<protein>
    <submittedName>
        <fullName evidence="4">[FeFe] hydrogenase H-cluster maturation GTPase HydF</fullName>
    </submittedName>
</protein>
<feature type="domain" description="G" evidence="1">
    <location>
        <begin position="11"/>
        <end position="125"/>
    </location>
</feature>
<evidence type="ECO:0000259" key="1">
    <source>
        <dbReference type="Pfam" id="PF01926"/>
    </source>
</evidence>
<sequence length="388" mass="43541">MNKTPNSMRFTIGIFGCTNVGKSTLLNKLVKEDISIISPIKGTTTDSVKKAYEIDDVGAVLFIDTAGIDDDSDLGKERVKKAFLEMNSIDLAIIVLKNRALNKYEIALIDKFKKECIQTLFVVNKFDDGITNLELKNAIVLNLLKDKTDEVFTQIKKIAYKKNKNIELFDGVLDKNEFVILITPLDKAAPKGRMILPQVQALRSILDKSSNAFVSQNTNINELLLNFNKKPNLIVTDSQYIKEVVKNSPIDIKITTFSILMARLKGDLKQFVDGANALDRLKKSDKILIAEACSHRYVEGDIARVKIPKLLEKYLGFKPNLTYICGKEFNNIDNFSLIIHCGGCMLNDKTMLNRQKIAKDNNVAITNYGILISKIQGVLKRSIEIFAL</sequence>
<dbReference type="Gene3D" id="3.40.50.300">
    <property type="entry name" value="P-loop containing nucleotide triphosphate hydrolases"/>
    <property type="match status" value="1"/>
</dbReference>
<evidence type="ECO:0000259" key="3">
    <source>
        <dbReference type="Pfam" id="PF18133"/>
    </source>
</evidence>
<dbReference type="NCBIfam" id="TIGR03918">
    <property type="entry name" value="GTP_HydF"/>
    <property type="match status" value="1"/>
</dbReference>
<dbReference type="Proteomes" id="UP001075225">
    <property type="component" value="Unassembled WGS sequence"/>
</dbReference>
<dbReference type="EMBL" id="JAPXGO010000005">
    <property type="protein sequence ID" value="MCZ6160217.1"/>
    <property type="molecule type" value="Genomic_DNA"/>
</dbReference>
<dbReference type="GO" id="GO:0030488">
    <property type="term" value="P:tRNA methylation"/>
    <property type="evidence" value="ECO:0007669"/>
    <property type="project" value="TreeGrafter"/>
</dbReference>
<dbReference type="NCBIfam" id="TIGR00231">
    <property type="entry name" value="small_GTP"/>
    <property type="match status" value="1"/>
</dbReference>
<feature type="domain" description="Hydrogen maturase F tetramerization" evidence="3">
    <location>
        <begin position="269"/>
        <end position="385"/>
    </location>
</feature>
<proteinExistence type="predicted"/>
<evidence type="ECO:0000313" key="6">
    <source>
        <dbReference type="Proteomes" id="UP001075225"/>
    </source>
</evidence>
<organism evidence="4 6">
    <name type="scientific">Campylobacter ureolyticus</name>
    <dbReference type="NCBI Taxonomy" id="827"/>
    <lineage>
        <taxon>Bacteria</taxon>
        <taxon>Pseudomonadati</taxon>
        <taxon>Campylobacterota</taxon>
        <taxon>Epsilonproteobacteria</taxon>
        <taxon>Campylobacterales</taxon>
        <taxon>Campylobacteraceae</taxon>
        <taxon>Campylobacter</taxon>
    </lineage>
</organism>
<dbReference type="InterPro" id="IPR023873">
    <property type="entry name" value="FeFe-hyd_GTPase_HydF"/>
</dbReference>
<dbReference type="Pfam" id="PF18133">
    <property type="entry name" value="HydF_tetramer"/>
    <property type="match status" value="1"/>
</dbReference>
<dbReference type="Pfam" id="PF18128">
    <property type="entry name" value="HydF_dimer"/>
    <property type="match status" value="1"/>
</dbReference>
<dbReference type="AlphaFoldDB" id="A0A9Q4KLL4"/>
<dbReference type="SUPFAM" id="SSF52540">
    <property type="entry name" value="P-loop containing nucleoside triphosphate hydrolases"/>
    <property type="match status" value="1"/>
</dbReference>
<dbReference type="InterPro" id="IPR006073">
    <property type="entry name" value="GTP-bd"/>
</dbReference>
<dbReference type="RefSeq" id="WP_269479620.1">
    <property type="nucleotide sequence ID" value="NZ_JAPXGH010000006.1"/>
</dbReference>
<dbReference type="EMBL" id="JAPXGP010000001">
    <property type="protein sequence ID" value="MCZ6161159.1"/>
    <property type="molecule type" value="Genomic_DNA"/>
</dbReference>
<name>A0A9Q4KLL4_9BACT</name>
<evidence type="ECO:0000259" key="2">
    <source>
        <dbReference type="Pfam" id="PF18128"/>
    </source>
</evidence>
<feature type="domain" description="Hydrogen maturase F dimerization" evidence="2">
    <location>
        <begin position="168"/>
        <end position="266"/>
    </location>
</feature>
<gene>
    <name evidence="4" type="primary">hydF</name>
    <name evidence="4" type="ORF">O6B32_06955</name>
    <name evidence="5" type="ORF">O6B92_02175</name>
</gene>
<dbReference type="GO" id="GO:0005737">
    <property type="term" value="C:cytoplasm"/>
    <property type="evidence" value="ECO:0007669"/>
    <property type="project" value="TreeGrafter"/>
</dbReference>
<evidence type="ECO:0000313" key="5">
    <source>
        <dbReference type="EMBL" id="MCZ6161159.1"/>
    </source>
</evidence>
<dbReference type="InterPro" id="IPR005225">
    <property type="entry name" value="Small_GTP-bd"/>
</dbReference>
<dbReference type="Pfam" id="PF01926">
    <property type="entry name" value="MMR_HSR1"/>
    <property type="match status" value="1"/>
</dbReference>
<dbReference type="PANTHER" id="PTHR42714:SF6">
    <property type="entry name" value="TRANSLATION INITIATION FACTOR IF-2"/>
    <property type="match status" value="1"/>
</dbReference>
<dbReference type="InterPro" id="IPR027417">
    <property type="entry name" value="P-loop_NTPase"/>
</dbReference>
<dbReference type="InterPro" id="IPR040644">
    <property type="entry name" value="HydF_tetramer"/>
</dbReference>
<comment type="caution">
    <text evidence="4">The sequence shown here is derived from an EMBL/GenBank/DDBJ whole genome shotgun (WGS) entry which is preliminary data.</text>
</comment>
<dbReference type="CDD" id="cd00880">
    <property type="entry name" value="Era_like"/>
    <property type="match status" value="1"/>
</dbReference>
<dbReference type="Gene3D" id="3.40.50.11420">
    <property type="match status" value="1"/>
</dbReference>
<dbReference type="GO" id="GO:0002098">
    <property type="term" value="P:tRNA wobble uridine modification"/>
    <property type="evidence" value="ECO:0007669"/>
    <property type="project" value="TreeGrafter"/>
</dbReference>
<dbReference type="InterPro" id="IPR041606">
    <property type="entry name" value="HydF_dimer"/>
</dbReference>
<dbReference type="Proteomes" id="UP001075461">
    <property type="component" value="Unassembled WGS sequence"/>
</dbReference>
<dbReference type="Gene3D" id="3.40.50.11410">
    <property type="match status" value="1"/>
</dbReference>
<evidence type="ECO:0000313" key="4">
    <source>
        <dbReference type="EMBL" id="MCZ6160217.1"/>
    </source>
</evidence>
<accession>A0A9Q4KLL4</accession>
<dbReference type="PANTHER" id="PTHR42714">
    <property type="entry name" value="TRNA MODIFICATION GTPASE GTPBP3"/>
    <property type="match status" value="1"/>
</dbReference>
<dbReference type="PRINTS" id="PR00326">
    <property type="entry name" value="GTP1OBG"/>
</dbReference>
<dbReference type="GO" id="GO:0005525">
    <property type="term" value="F:GTP binding"/>
    <property type="evidence" value="ECO:0007669"/>
    <property type="project" value="InterPro"/>
</dbReference>
<reference evidence="4" key="1">
    <citation type="submission" date="2022-12" db="EMBL/GenBank/DDBJ databases">
        <title>Species Delineation and Comparative Genomics within the Campylobacter ureolyticus Complex.</title>
        <authorList>
            <person name="Maki J."/>
            <person name="Howard M."/>
            <person name="Connelly S."/>
            <person name="Hardy D.J."/>
            <person name="Cameron A."/>
        </authorList>
    </citation>
    <scope>NUCLEOTIDE SEQUENCE</scope>
    <source>
        <strain evidence="5">URMC_786</strain>
        <strain evidence="4">URMC_787</strain>
    </source>
</reference>